<reference evidence="1" key="1">
    <citation type="submission" date="2016-12" db="EMBL/GenBank/DDBJ databases">
        <title>Complete plasmid sequence carrying type IV-like and type VII secretion systems from an atypical mycobacteria strain.</title>
        <authorList>
            <person name="Morgado S."/>
            <person name="Marin M."/>
            <person name="Fonseca E."/>
            <person name="Freitas F."/>
            <person name="Vicente A.C."/>
        </authorList>
    </citation>
    <scope>NUCLEOTIDE SEQUENCE</scope>
    <source>
        <strain evidence="1">CBMA 213</strain>
        <plasmid evidence="1">pCBMA213_2</plasmid>
    </source>
</reference>
<dbReference type="RefSeq" id="WP_155909807.1">
    <property type="nucleotide sequence ID" value="NZ_KY349138.1"/>
</dbReference>
<organism evidence="1">
    <name type="scientific">Mycolicibacterium sp. CBMA 213</name>
    <dbReference type="NCBI Taxonomy" id="1968788"/>
    <lineage>
        <taxon>Bacteria</taxon>
        <taxon>Bacillati</taxon>
        <taxon>Actinomycetota</taxon>
        <taxon>Actinomycetes</taxon>
        <taxon>Mycobacteriales</taxon>
        <taxon>Mycobacteriaceae</taxon>
        <taxon>Mycolicibacterium</taxon>
    </lineage>
</organism>
<sequence>MHSIDFALSADFIDPADGVPRQLRFECRYNPTPETNALGGVGQLIAVVAKGARPDNGHRIPISRSGVTFEAIEDALDGWQRWAHVGENAVNLAAIRRRIHAAGLGPI</sequence>
<dbReference type="EMBL" id="KY349138">
    <property type="protein sequence ID" value="AQS22482.1"/>
    <property type="molecule type" value="Genomic_DNA"/>
</dbReference>
<keyword evidence="1" id="KW-0614">Plasmid</keyword>
<geneLocation type="plasmid" evidence="1">
    <name>pCBMA213_2</name>
</geneLocation>
<evidence type="ECO:0000313" key="1">
    <source>
        <dbReference type="EMBL" id="AQS22482.1"/>
    </source>
</evidence>
<accession>A0A1S6GKW1</accession>
<proteinExistence type="predicted"/>
<protein>
    <submittedName>
        <fullName evidence="1">Uncharacterized protein</fullName>
    </submittedName>
</protein>
<dbReference type="AlphaFoldDB" id="A0A1S6GKW1"/>
<name>A0A1S6GKW1_9MYCO</name>
<gene>
    <name evidence="1" type="ORF">pCBMA213_2_00118</name>
</gene>